<accession>A0A1W0E685</accession>
<dbReference type="VEuPathDB" id="MicrosporidiaDB:EHP00_1403"/>
<dbReference type="EMBL" id="MNPJ01000017">
    <property type="protein sequence ID" value="OQS54764.1"/>
    <property type="molecule type" value="Genomic_DNA"/>
</dbReference>
<gene>
    <name evidence="1" type="ORF">EHP00_1403</name>
</gene>
<comment type="caution">
    <text evidence="1">The sequence shown here is derived from an EMBL/GenBank/DDBJ whole genome shotgun (WGS) entry which is preliminary data.</text>
</comment>
<evidence type="ECO:0000313" key="2">
    <source>
        <dbReference type="Proteomes" id="UP000192758"/>
    </source>
</evidence>
<proteinExistence type="predicted"/>
<name>A0A1W0E685_9MICR</name>
<keyword evidence="2" id="KW-1185">Reference proteome</keyword>
<dbReference type="AlphaFoldDB" id="A0A1W0E685"/>
<organism evidence="1 2">
    <name type="scientific">Ecytonucleospora hepatopenaei</name>
    <dbReference type="NCBI Taxonomy" id="646526"/>
    <lineage>
        <taxon>Eukaryota</taxon>
        <taxon>Fungi</taxon>
        <taxon>Fungi incertae sedis</taxon>
        <taxon>Microsporidia</taxon>
        <taxon>Enterocytozoonidae</taxon>
        <taxon>Ecytonucleospora</taxon>
    </lineage>
</organism>
<sequence>MSFSIMMNRGEAILLDKFLNITQSDRFSLEIINNCIMISSISDDLSHFTMVKINNEFFSKILNTTETNDNTQVELEGEINCKESLDKVTLPKIIFFKSNMKTCQFSLDDSNCKLFYTYKHKIETNISYDKLKYTSLDIEYLSNKTINIDIDFFREILYRYTMQYVEIFIHNNKLTWNINNTTISINIESDVELFLKVSWNHMKRIFSFSLYEYGELSISEDNQTIQILLKRNNVIIESFLANYNEN</sequence>
<evidence type="ECO:0000313" key="1">
    <source>
        <dbReference type="EMBL" id="OQS54764.1"/>
    </source>
</evidence>
<reference evidence="1 2" key="1">
    <citation type="journal article" date="2017" name="Environ. Microbiol.">
        <title>Decay of the glycolytic pathway and adaptation to intranuclear parasitism within Enterocytozoonidae microsporidia.</title>
        <authorList>
            <person name="Wiredu Boakye D."/>
            <person name="Jaroenlak P."/>
            <person name="Prachumwat A."/>
            <person name="Williams T.A."/>
            <person name="Bateman K.S."/>
            <person name="Itsathitphaisarn O."/>
            <person name="Sritunyalucksana K."/>
            <person name="Paszkiewicz K.H."/>
            <person name="Moore K.A."/>
            <person name="Stentiford G.D."/>
            <person name="Williams B.A."/>
        </authorList>
    </citation>
    <scope>NUCLEOTIDE SEQUENCE [LARGE SCALE GENOMIC DNA]</scope>
    <source>
        <strain evidence="1 2">TH1</strain>
    </source>
</reference>
<protein>
    <submittedName>
        <fullName evidence="1">Uncharacterized protein</fullName>
    </submittedName>
</protein>
<dbReference type="Proteomes" id="UP000192758">
    <property type="component" value="Unassembled WGS sequence"/>
</dbReference>